<dbReference type="PANTHER" id="PTHR42811">
    <property type="entry name" value="SERINE ACETYLTRANSFERASE"/>
    <property type="match status" value="1"/>
</dbReference>
<evidence type="ECO:0000313" key="6">
    <source>
        <dbReference type="EMBL" id="SHE26376.1"/>
    </source>
</evidence>
<keyword evidence="4" id="KW-0677">Repeat</keyword>
<dbReference type="InterPro" id="IPR011004">
    <property type="entry name" value="Trimer_LpxA-like_sf"/>
</dbReference>
<dbReference type="InterPro" id="IPR045304">
    <property type="entry name" value="LbH_SAT"/>
</dbReference>
<dbReference type="GO" id="GO:0006535">
    <property type="term" value="P:cysteine biosynthetic process from serine"/>
    <property type="evidence" value="ECO:0007669"/>
    <property type="project" value="InterPro"/>
</dbReference>
<keyword evidence="5" id="KW-0012">Acyltransferase</keyword>
<name>A0A1M4S2A5_9ACTO</name>
<sequence>MDPVYASYSAARWCARHGLRPAAYLIRGVMRVVFACDVPYATKIGKGTLFPHHALGVVIHPAAEIGENCKVGQNVTIGGRKGINVLPRLGDRVTVGCGSLILGPVTVGDDAVIGAGAVVIHDVPSGATAVGVPARILEGGRGDS</sequence>
<organism evidence="6 7">
    <name type="scientific">Actinomyces glycerinitolerans</name>
    <dbReference type="NCBI Taxonomy" id="1892869"/>
    <lineage>
        <taxon>Bacteria</taxon>
        <taxon>Bacillati</taxon>
        <taxon>Actinomycetota</taxon>
        <taxon>Actinomycetes</taxon>
        <taxon>Actinomycetales</taxon>
        <taxon>Actinomycetaceae</taxon>
        <taxon>Actinomyces</taxon>
    </lineage>
</organism>
<dbReference type="PIRSF" id="PIRSF000441">
    <property type="entry name" value="CysE"/>
    <property type="match status" value="1"/>
</dbReference>
<dbReference type="RefSeq" id="WP_073332848.1">
    <property type="nucleotide sequence ID" value="NZ_FQTT01000014.1"/>
</dbReference>
<dbReference type="CDD" id="cd03354">
    <property type="entry name" value="LbH_SAT"/>
    <property type="match status" value="1"/>
</dbReference>
<dbReference type="Proteomes" id="UP000184291">
    <property type="component" value="Unassembled WGS sequence"/>
</dbReference>
<evidence type="ECO:0000256" key="2">
    <source>
        <dbReference type="ARBA" id="ARBA00018522"/>
    </source>
</evidence>
<dbReference type="Pfam" id="PF14602">
    <property type="entry name" value="Hexapep_2"/>
    <property type="match status" value="1"/>
</dbReference>
<dbReference type="Pfam" id="PF00132">
    <property type="entry name" value="Hexapep"/>
    <property type="match status" value="1"/>
</dbReference>
<gene>
    <name evidence="6" type="ORF">ACGLYG10_2627</name>
</gene>
<dbReference type="SUPFAM" id="SSF51161">
    <property type="entry name" value="Trimeric LpxA-like enzymes"/>
    <property type="match status" value="1"/>
</dbReference>
<dbReference type="Gene3D" id="2.160.10.10">
    <property type="entry name" value="Hexapeptide repeat proteins"/>
    <property type="match status" value="1"/>
</dbReference>
<evidence type="ECO:0000256" key="5">
    <source>
        <dbReference type="ARBA" id="ARBA00023315"/>
    </source>
</evidence>
<dbReference type="GO" id="GO:0005737">
    <property type="term" value="C:cytoplasm"/>
    <property type="evidence" value="ECO:0007669"/>
    <property type="project" value="InterPro"/>
</dbReference>
<comment type="similarity">
    <text evidence="1">Belongs to the transferase hexapeptide repeat family.</text>
</comment>
<reference evidence="7" key="1">
    <citation type="submission" date="2016-09" db="EMBL/GenBank/DDBJ databases">
        <authorList>
            <person name="Strepis N."/>
        </authorList>
    </citation>
    <scope>NUCLEOTIDE SEQUENCE [LARGE SCALE GENOMIC DNA]</scope>
</reference>
<proteinExistence type="inferred from homology"/>
<evidence type="ECO:0000313" key="7">
    <source>
        <dbReference type="Proteomes" id="UP000184291"/>
    </source>
</evidence>
<dbReference type="PROSITE" id="PS00101">
    <property type="entry name" value="HEXAPEP_TRANSFERASES"/>
    <property type="match status" value="1"/>
</dbReference>
<evidence type="ECO:0000256" key="3">
    <source>
        <dbReference type="ARBA" id="ARBA00022679"/>
    </source>
</evidence>
<dbReference type="EMBL" id="FQTT01000014">
    <property type="protein sequence ID" value="SHE26376.1"/>
    <property type="molecule type" value="Genomic_DNA"/>
</dbReference>
<dbReference type="InterPro" id="IPR001451">
    <property type="entry name" value="Hexapep"/>
</dbReference>
<keyword evidence="3" id="KW-0808">Transferase</keyword>
<keyword evidence="7" id="KW-1185">Reference proteome</keyword>
<dbReference type="AlphaFoldDB" id="A0A1M4S2A5"/>
<protein>
    <recommendedName>
        <fullName evidence="2">Serine acetyltransferase</fullName>
    </recommendedName>
</protein>
<dbReference type="InterPro" id="IPR018357">
    <property type="entry name" value="Hexapep_transf_CS"/>
</dbReference>
<dbReference type="OrthoDB" id="2643438at2"/>
<dbReference type="InterPro" id="IPR005881">
    <property type="entry name" value="Ser_O-AcTrfase"/>
</dbReference>
<evidence type="ECO:0000256" key="4">
    <source>
        <dbReference type="ARBA" id="ARBA00022737"/>
    </source>
</evidence>
<accession>A0A1M4S2A5</accession>
<dbReference type="GO" id="GO:0009001">
    <property type="term" value="F:serine O-acetyltransferase activity"/>
    <property type="evidence" value="ECO:0007669"/>
    <property type="project" value="InterPro"/>
</dbReference>
<evidence type="ECO:0000256" key="1">
    <source>
        <dbReference type="ARBA" id="ARBA00007274"/>
    </source>
</evidence>
<dbReference type="STRING" id="1892869.ACGLYG10_2627"/>